<gene>
    <name evidence="5" type="ORF">FNF31_07732</name>
</gene>
<organism evidence="5 6">
    <name type="scientific">Cafeteria roenbergensis</name>
    <name type="common">Marine flagellate</name>
    <dbReference type="NCBI Taxonomy" id="33653"/>
    <lineage>
        <taxon>Eukaryota</taxon>
        <taxon>Sar</taxon>
        <taxon>Stramenopiles</taxon>
        <taxon>Bigyra</taxon>
        <taxon>Opalozoa</taxon>
        <taxon>Bicosoecida</taxon>
        <taxon>Cafeteriaceae</taxon>
        <taxon>Cafeteria</taxon>
    </lineage>
</organism>
<dbReference type="SUPFAM" id="SSF48403">
    <property type="entry name" value="Ankyrin repeat"/>
    <property type="match status" value="3"/>
</dbReference>
<dbReference type="InterPro" id="IPR051165">
    <property type="entry name" value="Multifunctional_ANK_Repeat"/>
</dbReference>
<keyword evidence="1" id="KW-0677">Repeat</keyword>
<dbReference type="PANTHER" id="PTHR24123:SF33">
    <property type="entry name" value="PROTEIN HOS4"/>
    <property type="match status" value="1"/>
</dbReference>
<sequence length="1238" mass="128023">MAVPDGETPQAFYRRVDEDGDLMIHYSEDPEVFRHSKAAGVDHNTRNRAGRTALMEHALAGRTGIMEVLLQVFGSDGINLQDPRGDTALHLAARGLRNATVTSLLNHGADATVLNKQGWPPLLVLLKTGLPCPPIMIWELSRPPVRPVVATAGLFLAAKADNAAVIPALLEAGADVAGQNKAGLTPFLAACSAGSIASAKVLFHSHSECLEQTSSTGKTALQLARARGHANVVSFLSLLAETRSAPPDCIPLDVAVAGCLPKSTVRAAVRRCGPQSDFAAKALALALNDLNSSLARVLIEEGVNPFTSKCLEIVFNSSTTLTADCVMGEAPAALVRGMDCDSLSCMANAAVSCHRFDLLLHILRAGVPISVLDRNGYDFVFSVSYEGNFECIRALAESGLDVGLTCNPSPESGDLPVICAAISKHSTVAIRALVAAGVKLDSPVAYSPEIGNITGFACMAGTPEVIDLVFELGGHLDNVPREVQTSVLLQAAKNGFQAAVLRLLGQGVRPDGDVLTEVARFNMCECLDPLLQADAQAPVDSLTVPHWDSAVLFMDHGNLEAARLLLGPRRRLRSRVDRSRCRSAVRRAMAADNFGGVEMLVELFGGACLQPSPGGATSPLAELAKAGNLDCIRRCCALGANLEGRPGAGVGLHEHALAGGHAALAAWLAARLPLRQRCEAAASALAAENTAAFKAILDHLFVDNSVGSSVSCLRDALEARGQRRTDAVLALVHHPAMFRACLRSGDDAAAAVSGPEDAARTRQVEYDKWVEAARRVASGEVGLDGFQDALKSPLPSPDFASLEVSGVPVLWHLASNPSPKALSLAKALMRCGASPTMLGPDGSPIMRAAAHGTVTMVAAMLKAVPDLGSLACENAEHETAFTIAMKRGNADVLAELAKVPELPERELARGRTPLMLACAAKNRSAVKVVLSMCAGAASSASVAAPDGTTALQIAIDECPGAVSALLARGACPNRLLKSLEPSLLARAVSLGGSSEAVAALAQDERVDVNAVCPALKRTPLELACMNGAADLALLLLRAGAEPACPTLHGWHCSVEAALLGQADTAHAILASEFGNHPSIPAHPSAAYQALAGLAEKGQFDAALQLLRRGGLEHASSEQVATVREFATACGWHAALDLLKAPALPTLSHLVAELRALATSGKAAGADDEAAGAAAAEEPVAPSGGGHALGAPSSFASAATPSAGASAAAAVGKALPRPARSKPSKVKGKPSKGSRRAKA</sequence>
<keyword evidence="2 3" id="KW-0040">ANK repeat</keyword>
<accession>A0A5A8C495</accession>
<dbReference type="PANTHER" id="PTHR24123">
    <property type="entry name" value="ANKYRIN REPEAT-CONTAINING"/>
    <property type="match status" value="1"/>
</dbReference>
<feature type="region of interest" description="Disordered" evidence="4">
    <location>
        <begin position="1168"/>
        <end position="1238"/>
    </location>
</feature>
<dbReference type="Pfam" id="PF12796">
    <property type="entry name" value="Ank_2"/>
    <property type="match status" value="2"/>
</dbReference>
<evidence type="ECO:0000313" key="6">
    <source>
        <dbReference type="Proteomes" id="UP000325113"/>
    </source>
</evidence>
<protein>
    <submittedName>
        <fullName evidence="5">Uncharacterized protein</fullName>
    </submittedName>
</protein>
<dbReference type="EMBL" id="VLTM01000180">
    <property type="protein sequence ID" value="KAA0146691.1"/>
    <property type="molecule type" value="Genomic_DNA"/>
</dbReference>
<dbReference type="Gene3D" id="1.25.40.20">
    <property type="entry name" value="Ankyrin repeat-containing domain"/>
    <property type="match status" value="5"/>
</dbReference>
<name>A0A5A8C495_CAFRO</name>
<dbReference type="Proteomes" id="UP000325113">
    <property type="component" value="Unassembled WGS sequence"/>
</dbReference>
<evidence type="ECO:0000256" key="4">
    <source>
        <dbReference type="SAM" id="MobiDB-lite"/>
    </source>
</evidence>
<dbReference type="InterPro" id="IPR002110">
    <property type="entry name" value="Ankyrin_rpt"/>
</dbReference>
<feature type="compositionally biased region" description="Basic residues" evidence="4">
    <location>
        <begin position="1218"/>
        <end position="1238"/>
    </location>
</feature>
<feature type="compositionally biased region" description="Low complexity" evidence="4">
    <location>
        <begin position="1189"/>
        <end position="1209"/>
    </location>
</feature>
<proteinExistence type="predicted"/>
<evidence type="ECO:0000313" key="5">
    <source>
        <dbReference type="EMBL" id="KAA0146691.1"/>
    </source>
</evidence>
<reference evidence="5 6" key="1">
    <citation type="submission" date="2019-07" db="EMBL/GenBank/DDBJ databases">
        <title>Genomes of Cafeteria roenbergensis.</title>
        <authorList>
            <person name="Fischer M.G."/>
            <person name="Hackl T."/>
            <person name="Roman M."/>
        </authorList>
    </citation>
    <scope>NUCLEOTIDE SEQUENCE [LARGE SCALE GENOMIC DNA]</scope>
    <source>
        <strain evidence="5 6">Cflag</strain>
    </source>
</reference>
<comment type="caution">
    <text evidence="5">The sequence shown here is derived from an EMBL/GenBank/DDBJ whole genome shotgun (WGS) entry which is preliminary data.</text>
</comment>
<dbReference type="AlphaFoldDB" id="A0A5A8C495"/>
<dbReference type="PROSITE" id="PS50088">
    <property type="entry name" value="ANK_REPEAT"/>
    <property type="match status" value="1"/>
</dbReference>
<dbReference type="SMART" id="SM00248">
    <property type="entry name" value="ANK"/>
    <property type="match status" value="13"/>
</dbReference>
<evidence type="ECO:0000256" key="3">
    <source>
        <dbReference type="PROSITE-ProRule" id="PRU00023"/>
    </source>
</evidence>
<dbReference type="InterPro" id="IPR036770">
    <property type="entry name" value="Ankyrin_rpt-contain_sf"/>
</dbReference>
<feature type="repeat" description="ANK" evidence="3">
    <location>
        <begin position="84"/>
        <end position="116"/>
    </location>
</feature>
<evidence type="ECO:0000256" key="2">
    <source>
        <dbReference type="ARBA" id="ARBA00023043"/>
    </source>
</evidence>
<dbReference type="PROSITE" id="PS50297">
    <property type="entry name" value="ANK_REP_REGION"/>
    <property type="match status" value="1"/>
</dbReference>
<evidence type="ECO:0000256" key="1">
    <source>
        <dbReference type="ARBA" id="ARBA00022737"/>
    </source>
</evidence>